<dbReference type="PANTHER" id="PTHR11097">
    <property type="entry name" value="EXOSOME COMPLEX EXONUCLEASE RIBOSOMAL RNA PROCESSING PROTEIN"/>
    <property type="match status" value="1"/>
</dbReference>
<dbReference type="CTD" id="36766"/>
<dbReference type="GO" id="GO:0071028">
    <property type="term" value="P:nuclear mRNA surveillance"/>
    <property type="evidence" value="ECO:0007669"/>
    <property type="project" value="TreeGrafter"/>
</dbReference>
<evidence type="ECO:0000256" key="1">
    <source>
        <dbReference type="ARBA" id="ARBA00004496"/>
    </source>
</evidence>
<dbReference type="RefSeq" id="XP_024890818.1">
    <property type="nucleotide sequence ID" value="XM_025035050.1"/>
</dbReference>
<dbReference type="GO" id="GO:0000177">
    <property type="term" value="C:cytoplasmic exosome (RNase complex)"/>
    <property type="evidence" value="ECO:0007669"/>
    <property type="project" value="TreeGrafter"/>
</dbReference>
<comment type="subcellular location">
    <subcellularLocation>
        <location evidence="1">Cytoplasm</location>
    </subcellularLocation>
    <subcellularLocation>
        <location evidence="2">Nucleus</location>
        <location evidence="2">Nucleolus</location>
    </subcellularLocation>
</comment>
<dbReference type="GO" id="GO:0035925">
    <property type="term" value="F:mRNA 3'-UTR AU-rich region binding"/>
    <property type="evidence" value="ECO:0007669"/>
    <property type="project" value="TreeGrafter"/>
</dbReference>
<keyword evidence="9" id="KW-1185">Reference proteome</keyword>
<dbReference type="Pfam" id="PF03725">
    <property type="entry name" value="RNase_PH_C"/>
    <property type="match status" value="1"/>
</dbReference>
<evidence type="ECO:0000256" key="2">
    <source>
        <dbReference type="ARBA" id="ARBA00004604"/>
    </source>
</evidence>
<dbReference type="Pfam" id="PF09782">
    <property type="entry name" value="NDUF_B6"/>
    <property type="match status" value="1"/>
</dbReference>
<dbReference type="GO" id="GO:0005730">
    <property type="term" value="C:nucleolus"/>
    <property type="evidence" value="ECO:0007669"/>
    <property type="project" value="UniProtKB-SubCell"/>
</dbReference>
<evidence type="ECO:0000259" key="7">
    <source>
        <dbReference type="Pfam" id="PF01138"/>
    </source>
</evidence>
<gene>
    <name evidence="10" type="primary">LOC112466765</name>
</gene>
<dbReference type="InterPro" id="IPR020568">
    <property type="entry name" value="Ribosomal_Su5_D2-typ_SF"/>
</dbReference>
<dbReference type="GO" id="GO:0071035">
    <property type="term" value="P:nuclear polyadenylation-dependent rRNA catabolic process"/>
    <property type="evidence" value="ECO:0007669"/>
    <property type="project" value="TreeGrafter"/>
</dbReference>
<dbReference type="SUPFAM" id="SSF54211">
    <property type="entry name" value="Ribosomal protein S5 domain 2-like"/>
    <property type="match status" value="1"/>
</dbReference>
<dbReference type="InterPro" id="IPR036345">
    <property type="entry name" value="ExoRNase_PH_dom2_sf"/>
</dbReference>
<dbReference type="InterPro" id="IPR001247">
    <property type="entry name" value="ExoRNase_PH_dom1"/>
</dbReference>
<accession>A0A6J1R9C1</accession>
<dbReference type="GO" id="GO:0016075">
    <property type="term" value="P:rRNA catabolic process"/>
    <property type="evidence" value="ECO:0007669"/>
    <property type="project" value="TreeGrafter"/>
</dbReference>
<dbReference type="GO" id="GO:0000467">
    <property type="term" value="P:exonucleolytic trimming to generate mature 3'-end of 5.8S rRNA from tricistronic rRNA transcript (SSU-rRNA, 5.8S rRNA, LSU-rRNA)"/>
    <property type="evidence" value="ECO:0007669"/>
    <property type="project" value="TreeGrafter"/>
</dbReference>
<feature type="domain" description="Exoribonuclease phosphorolytic" evidence="7">
    <location>
        <begin position="136"/>
        <end position="272"/>
    </location>
</feature>
<protein>
    <recommendedName>
        <fullName evidence="6">Ribosomal RNA-processing protein 42</fullName>
    </recommendedName>
</protein>
<dbReference type="CDD" id="cd11367">
    <property type="entry name" value="RNase_PH_RRP42"/>
    <property type="match status" value="1"/>
</dbReference>
<evidence type="ECO:0000259" key="8">
    <source>
        <dbReference type="Pfam" id="PF03725"/>
    </source>
</evidence>
<feature type="domain" description="Exoribonuclease phosphorolytic" evidence="8">
    <location>
        <begin position="303"/>
        <end position="367"/>
    </location>
</feature>
<dbReference type="SUPFAM" id="SSF55666">
    <property type="entry name" value="Ribonuclease PH domain 2-like"/>
    <property type="match status" value="1"/>
</dbReference>
<dbReference type="GeneID" id="112466765"/>
<dbReference type="GO" id="GO:0000176">
    <property type="term" value="C:nuclear exosome (RNase complex)"/>
    <property type="evidence" value="ECO:0007669"/>
    <property type="project" value="TreeGrafter"/>
</dbReference>
<dbReference type="Pfam" id="PF01138">
    <property type="entry name" value="RNase_PH"/>
    <property type="match status" value="1"/>
</dbReference>
<dbReference type="OrthoDB" id="272245at2759"/>
<dbReference type="GO" id="GO:0034476">
    <property type="term" value="P:U5 snRNA 3'-end processing"/>
    <property type="evidence" value="ECO:0007669"/>
    <property type="project" value="TreeGrafter"/>
</dbReference>
<keyword evidence="5" id="KW-0271">Exosome</keyword>
<dbReference type="Proteomes" id="UP000504618">
    <property type="component" value="Unplaced"/>
</dbReference>
<evidence type="ECO:0000256" key="4">
    <source>
        <dbReference type="ARBA" id="ARBA00022490"/>
    </source>
</evidence>
<name>A0A6J1R9C1_9HYME</name>
<dbReference type="GO" id="GO:0034473">
    <property type="term" value="P:U1 snRNA 3'-end processing"/>
    <property type="evidence" value="ECO:0007669"/>
    <property type="project" value="TreeGrafter"/>
</dbReference>
<proteinExistence type="inferred from homology"/>
<dbReference type="GO" id="GO:0071038">
    <property type="term" value="P:TRAMP-dependent tRNA surveillance pathway"/>
    <property type="evidence" value="ECO:0007669"/>
    <property type="project" value="TreeGrafter"/>
</dbReference>
<dbReference type="InterPro" id="IPR050590">
    <property type="entry name" value="Exosome_comp_Rrp42_subfam"/>
</dbReference>
<comment type="similarity">
    <text evidence="3">Belongs to the RNase PH family.</text>
</comment>
<evidence type="ECO:0000256" key="5">
    <source>
        <dbReference type="ARBA" id="ARBA00022835"/>
    </source>
</evidence>
<reference evidence="10" key="1">
    <citation type="submission" date="2025-08" db="UniProtKB">
        <authorList>
            <consortium name="RefSeq"/>
        </authorList>
    </citation>
    <scope>IDENTIFICATION</scope>
    <source>
        <tissue evidence="10">Whole body</tissue>
    </source>
</reference>
<organism evidence="9 10">
    <name type="scientific">Temnothorax curvispinosus</name>
    <dbReference type="NCBI Taxonomy" id="300111"/>
    <lineage>
        <taxon>Eukaryota</taxon>
        <taxon>Metazoa</taxon>
        <taxon>Ecdysozoa</taxon>
        <taxon>Arthropoda</taxon>
        <taxon>Hexapoda</taxon>
        <taxon>Insecta</taxon>
        <taxon>Pterygota</taxon>
        <taxon>Neoptera</taxon>
        <taxon>Endopterygota</taxon>
        <taxon>Hymenoptera</taxon>
        <taxon>Apocrita</taxon>
        <taxon>Aculeata</taxon>
        <taxon>Formicoidea</taxon>
        <taxon>Formicidae</taxon>
        <taxon>Myrmicinae</taxon>
        <taxon>Temnothorax</taxon>
    </lineage>
</organism>
<dbReference type="GO" id="GO:0034475">
    <property type="term" value="P:U4 snRNA 3'-end processing"/>
    <property type="evidence" value="ECO:0007669"/>
    <property type="project" value="TreeGrafter"/>
</dbReference>
<dbReference type="GO" id="GO:0005739">
    <property type="term" value="C:mitochondrion"/>
    <property type="evidence" value="ECO:0007669"/>
    <property type="project" value="GOC"/>
</dbReference>
<dbReference type="AlphaFoldDB" id="A0A6J1R9C1"/>
<evidence type="ECO:0000313" key="10">
    <source>
        <dbReference type="RefSeq" id="XP_024890818.1"/>
    </source>
</evidence>
<evidence type="ECO:0000313" key="9">
    <source>
        <dbReference type="Proteomes" id="UP000504618"/>
    </source>
</evidence>
<dbReference type="InterPro" id="IPR027408">
    <property type="entry name" value="PNPase/RNase_PH_dom_sf"/>
</dbReference>
<dbReference type="GO" id="GO:0006120">
    <property type="term" value="P:mitochondrial electron transport, NADH to ubiquinone"/>
    <property type="evidence" value="ECO:0007669"/>
    <property type="project" value="InterPro"/>
</dbReference>
<dbReference type="InterPro" id="IPR015847">
    <property type="entry name" value="ExoRNase_PH_dom2"/>
</dbReference>
<keyword evidence="4" id="KW-0963">Cytoplasm</keyword>
<sequence length="397" mass="44853">MARVPEIPDTKAMDGDRPMSIVRRVGRERERMLGMTDEERAWRKKWLDAQKLAPEEPVMPKGYYEQMYNPIRRFYMAPMNKVQNMLEPFIGKTSAYVLRHTLTRMAMGTFAIYCIYYHLKYNRMLDLRNDGRSRYQYRSIEIETRLMKHAHGSARLRIGNITDVLVGVKLEIDTPYAERPNEGKLDFFVDCSANATPAFEGKGGDDLATEISNVLSMAYQTPDAFDLKQLCIIPHKKCWKMYVDILILQCGGNLFDAVGAAVKAALYNTEIPRVITAMLDGGEPDIQVSDDPYDCIKLDVTNYPLVVTVCKIGDNFVIDPTLEEESCSAASILMSVMPNGKVTSVVKLGYGSLLPSTLIKMLQVGKDIGLKLNETLMKGLEEENKLGQTKPIFGFLR</sequence>
<evidence type="ECO:0000256" key="6">
    <source>
        <dbReference type="ARBA" id="ARBA00042523"/>
    </source>
</evidence>
<evidence type="ECO:0000256" key="3">
    <source>
        <dbReference type="ARBA" id="ARBA00006678"/>
    </source>
</evidence>
<dbReference type="InterPro" id="IPR019174">
    <property type="entry name" value="NADH_DH_b-subcmplx_su6"/>
</dbReference>
<dbReference type="PANTHER" id="PTHR11097:SF8">
    <property type="entry name" value="EXOSOME COMPLEX COMPONENT RRP42"/>
    <property type="match status" value="1"/>
</dbReference>
<dbReference type="Gene3D" id="3.30.230.70">
    <property type="entry name" value="GHMP Kinase, N-terminal domain"/>
    <property type="match status" value="1"/>
</dbReference>